<dbReference type="PANTHER" id="PTHR43726:SF1">
    <property type="entry name" value="BIOTIN SYNTHASE"/>
    <property type="match status" value="1"/>
</dbReference>
<dbReference type="STRING" id="646529.Desaci_0306"/>
<dbReference type="SMART" id="SM00729">
    <property type="entry name" value="Elp3"/>
    <property type="match status" value="1"/>
</dbReference>
<dbReference type="RefSeq" id="WP_014825392.1">
    <property type="nucleotide sequence ID" value="NC_018068.1"/>
</dbReference>
<keyword evidence="10" id="KW-1185">Reference proteome</keyword>
<dbReference type="InterPro" id="IPR013785">
    <property type="entry name" value="Aldolase_TIM"/>
</dbReference>
<protein>
    <submittedName>
        <fullName evidence="9">Iron-only hydrogenase maturation protein HydE</fullName>
    </submittedName>
</protein>
<dbReference type="KEGG" id="dai:Desaci_0306"/>
<dbReference type="InterPro" id="IPR007197">
    <property type="entry name" value="rSAM"/>
</dbReference>
<dbReference type="GO" id="GO:0044272">
    <property type="term" value="P:sulfur compound biosynthetic process"/>
    <property type="evidence" value="ECO:0007669"/>
    <property type="project" value="UniProtKB-ARBA"/>
</dbReference>
<comment type="cofactor">
    <cofactor evidence="7">
        <name>[2Fe-2S] cluster</name>
        <dbReference type="ChEBI" id="CHEBI:190135"/>
    </cofactor>
</comment>
<dbReference type="GO" id="GO:0042364">
    <property type="term" value="P:water-soluble vitamin biosynthetic process"/>
    <property type="evidence" value="ECO:0007669"/>
    <property type="project" value="UniProtKB-ARBA"/>
</dbReference>
<dbReference type="AlphaFoldDB" id="I4D0Q4"/>
<dbReference type="SFLD" id="SFLDG01082">
    <property type="entry name" value="B12-binding_domain_containing"/>
    <property type="match status" value="1"/>
</dbReference>
<accession>I4D0Q4</accession>
<evidence type="ECO:0000256" key="2">
    <source>
        <dbReference type="ARBA" id="ARBA00022485"/>
    </source>
</evidence>
<dbReference type="EMBL" id="CP003639">
    <property type="protein sequence ID" value="AFM39378.1"/>
    <property type="molecule type" value="Genomic_DNA"/>
</dbReference>
<dbReference type="SFLD" id="SFLDG01060">
    <property type="entry name" value="BATS_domain_containing"/>
    <property type="match status" value="1"/>
</dbReference>
<dbReference type="SMART" id="SM00876">
    <property type="entry name" value="BATS"/>
    <property type="match status" value="1"/>
</dbReference>
<keyword evidence="2" id="KW-0004">4Fe-4S</keyword>
<gene>
    <name evidence="9" type="ordered locus">Desaci_0306</name>
</gene>
<dbReference type="HOGENOM" id="CLU_033172_0_1_9"/>
<dbReference type="OrthoDB" id="9775764at2"/>
<dbReference type="Proteomes" id="UP000002892">
    <property type="component" value="Chromosome"/>
</dbReference>
<dbReference type="GO" id="GO:0046872">
    <property type="term" value="F:metal ion binding"/>
    <property type="evidence" value="ECO:0007669"/>
    <property type="project" value="UniProtKB-KW"/>
</dbReference>
<dbReference type="PROSITE" id="PS51918">
    <property type="entry name" value="RADICAL_SAM"/>
    <property type="match status" value="1"/>
</dbReference>
<keyword evidence="5" id="KW-0408">Iron</keyword>
<evidence type="ECO:0000313" key="10">
    <source>
        <dbReference type="Proteomes" id="UP000002892"/>
    </source>
</evidence>
<dbReference type="PANTHER" id="PTHR43726">
    <property type="entry name" value="3-METHYLORNITHINE SYNTHASE"/>
    <property type="match status" value="1"/>
</dbReference>
<sequence length="399" mass="45030">MKIVTFQLFISRSKQSRSRVSKLRAILVEGSDIVNKKQDLLEKAYQMNDLTKEEIIALLESITPEDRENLFSKALKTKEKYYGDKVYLRGLIEFSNICRQDCLYCGIRASNTKVERYRLTPQDILACCDQGYELGYRTFVLQSGEDLWYTEEILTDLIRQIKNRYDQEIAVTLSIGQRDAEIYRSLFASGADRFLMRHETASEALYERLHPTMRFEERRACLDTLKEIGYQVGAGFMVGLPGQTSADLAEDLLYLKKLHPDMIGIGPFIPHSETPLGTEKGGTVEDTLVMVALARLLIPDSLIPATTALGTLHPLGREMALQAGANVVMPIITPTSVRKKYALYENKICGDDHPEDCRYCIERRIQAVGQKVDLGRGDSWKFIAKGDAINAISDLILPG</sequence>
<evidence type="ECO:0000256" key="1">
    <source>
        <dbReference type="ARBA" id="ARBA00001966"/>
    </source>
</evidence>
<dbReference type="SUPFAM" id="SSF102114">
    <property type="entry name" value="Radical SAM enzymes"/>
    <property type="match status" value="1"/>
</dbReference>
<feature type="domain" description="Radical SAM core" evidence="8">
    <location>
        <begin position="84"/>
        <end position="300"/>
    </location>
</feature>
<dbReference type="InterPro" id="IPR024021">
    <property type="entry name" value="FeFe-hyd_HydE_rSAM"/>
</dbReference>
<dbReference type="InterPro" id="IPR010722">
    <property type="entry name" value="BATS_dom"/>
</dbReference>
<dbReference type="NCBIfam" id="TIGR03956">
    <property type="entry name" value="rSAM_HydE"/>
    <property type="match status" value="1"/>
</dbReference>
<evidence type="ECO:0000256" key="7">
    <source>
        <dbReference type="ARBA" id="ARBA00034078"/>
    </source>
</evidence>
<dbReference type="GO" id="GO:0016740">
    <property type="term" value="F:transferase activity"/>
    <property type="evidence" value="ECO:0007669"/>
    <property type="project" value="TreeGrafter"/>
</dbReference>
<dbReference type="SFLD" id="SFLDF00348">
    <property type="entry name" value="FeFe_hydrogenase_maturase_(Hyd"/>
    <property type="match status" value="1"/>
</dbReference>
<name>I4D0Q4_DESAJ</name>
<evidence type="ECO:0000313" key="9">
    <source>
        <dbReference type="EMBL" id="AFM39378.1"/>
    </source>
</evidence>
<dbReference type="Gene3D" id="3.20.20.70">
    <property type="entry name" value="Aldolase class I"/>
    <property type="match status" value="1"/>
</dbReference>
<proteinExistence type="predicted"/>
<evidence type="ECO:0000259" key="8">
    <source>
        <dbReference type="PROSITE" id="PS51918"/>
    </source>
</evidence>
<evidence type="ECO:0000256" key="5">
    <source>
        <dbReference type="ARBA" id="ARBA00023004"/>
    </source>
</evidence>
<evidence type="ECO:0000256" key="6">
    <source>
        <dbReference type="ARBA" id="ARBA00023014"/>
    </source>
</evidence>
<comment type="cofactor">
    <cofactor evidence="1">
        <name>[4Fe-4S] cluster</name>
        <dbReference type="ChEBI" id="CHEBI:49883"/>
    </cofactor>
</comment>
<dbReference type="eggNOG" id="COG0502">
    <property type="taxonomic scope" value="Bacteria"/>
</dbReference>
<reference evidence="9 10" key="1">
    <citation type="journal article" date="2012" name="J. Bacteriol.">
        <title>Complete genome sequences of Desulfosporosinus orientis DSM765T, Desulfosporosinus youngiae DSM17734T, Desulfosporosinus meridiei DSM13257T, and Desulfosporosinus acidiphilus DSM22704T.</title>
        <authorList>
            <person name="Pester M."/>
            <person name="Brambilla E."/>
            <person name="Alazard D."/>
            <person name="Rattei T."/>
            <person name="Weinmaier T."/>
            <person name="Han J."/>
            <person name="Lucas S."/>
            <person name="Lapidus A."/>
            <person name="Cheng J.F."/>
            <person name="Goodwin L."/>
            <person name="Pitluck S."/>
            <person name="Peters L."/>
            <person name="Ovchinnikova G."/>
            <person name="Teshima H."/>
            <person name="Detter J.C."/>
            <person name="Han C.S."/>
            <person name="Tapia R."/>
            <person name="Land M.L."/>
            <person name="Hauser L."/>
            <person name="Kyrpides N.C."/>
            <person name="Ivanova N.N."/>
            <person name="Pagani I."/>
            <person name="Huntmann M."/>
            <person name="Wei C.L."/>
            <person name="Davenport K.W."/>
            <person name="Daligault H."/>
            <person name="Chain P.S."/>
            <person name="Chen A."/>
            <person name="Mavromatis K."/>
            <person name="Markowitz V."/>
            <person name="Szeto E."/>
            <person name="Mikhailova N."/>
            <person name="Pati A."/>
            <person name="Wagner M."/>
            <person name="Woyke T."/>
            <person name="Ollivier B."/>
            <person name="Klenk H.P."/>
            <person name="Spring S."/>
            <person name="Loy A."/>
        </authorList>
    </citation>
    <scope>NUCLEOTIDE SEQUENCE [LARGE SCALE GENOMIC DNA]</scope>
    <source>
        <strain evidence="10">DSM 22704 / JCM 16185 / SJ4</strain>
    </source>
</reference>
<dbReference type="SFLD" id="SFLDS00029">
    <property type="entry name" value="Radical_SAM"/>
    <property type="match status" value="1"/>
</dbReference>
<evidence type="ECO:0000256" key="3">
    <source>
        <dbReference type="ARBA" id="ARBA00022691"/>
    </source>
</evidence>
<dbReference type="CDD" id="cd01335">
    <property type="entry name" value="Radical_SAM"/>
    <property type="match status" value="1"/>
</dbReference>
<keyword evidence="3" id="KW-0949">S-adenosyl-L-methionine</keyword>
<dbReference type="SFLD" id="SFLDG01280">
    <property type="entry name" value="HydE/PylB-like"/>
    <property type="match status" value="1"/>
</dbReference>
<organism evidence="9 10">
    <name type="scientific">Desulfosporosinus acidiphilus (strain DSM 22704 / JCM 16185 / SJ4)</name>
    <dbReference type="NCBI Taxonomy" id="646529"/>
    <lineage>
        <taxon>Bacteria</taxon>
        <taxon>Bacillati</taxon>
        <taxon>Bacillota</taxon>
        <taxon>Clostridia</taxon>
        <taxon>Eubacteriales</taxon>
        <taxon>Desulfitobacteriaceae</taxon>
        <taxon>Desulfosporosinus</taxon>
    </lineage>
</organism>
<dbReference type="InterPro" id="IPR058240">
    <property type="entry name" value="rSAM_sf"/>
</dbReference>
<dbReference type="GO" id="GO:0051539">
    <property type="term" value="F:4 iron, 4 sulfur cluster binding"/>
    <property type="evidence" value="ECO:0007669"/>
    <property type="project" value="UniProtKB-KW"/>
</dbReference>
<dbReference type="InterPro" id="IPR034422">
    <property type="entry name" value="HydE/PylB-like"/>
</dbReference>
<keyword evidence="4" id="KW-0479">Metal-binding</keyword>
<evidence type="ECO:0000256" key="4">
    <source>
        <dbReference type="ARBA" id="ARBA00022723"/>
    </source>
</evidence>
<dbReference type="Pfam" id="PF04055">
    <property type="entry name" value="Radical_SAM"/>
    <property type="match status" value="1"/>
</dbReference>
<dbReference type="InterPro" id="IPR006638">
    <property type="entry name" value="Elp3/MiaA/NifB-like_rSAM"/>
</dbReference>
<keyword evidence="6" id="KW-0411">Iron-sulfur</keyword>